<accession>A0A241P825</accession>
<evidence type="ECO:0000256" key="4">
    <source>
        <dbReference type="ARBA" id="ARBA00038388"/>
    </source>
</evidence>
<proteinExistence type="inferred from homology"/>
<name>A0A241P825_VIBAN</name>
<evidence type="ECO:0000313" key="9">
    <source>
        <dbReference type="Proteomes" id="UP000256923"/>
    </source>
</evidence>
<dbReference type="OMA" id="SRMKHYP"/>
<reference evidence="10 11" key="2">
    <citation type="journal article" date="2021" name="PeerJ">
        <title>Analysis of 44 Vibrio anguillarum genomes reveals high genetic diversity.</title>
        <authorList>
            <person name="Hansen M.J."/>
            <person name="Dalsgaard I."/>
        </authorList>
    </citation>
    <scope>NUCLEOTIDE SEQUENCE [LARGE SCALE GENOMIC DNA]</scope>
    <source>
        <strain evidence="8 11">040915-1/1B</strain>
        <strain evidence="7 10">17-16730-2A</strain>
    </source>
</reference>
<evidence type="ECO:0000256" key="1">
    <source>
        <dbReference type="ARBA" id="ARBA00022448"/>
    </source>
</evidence>
<keyword evidence="3 7" id="KW-0067">ATP-binding</keyword>
<dbReference type="GO" id="GO:1902495">
    <property type="term" value="C:transmembrane transporter complex"/>
    <property type="evidence" value="ECO:0007669"/>
    <property type="project" value="UniProtKB-ARBA"/>
</dbReference>
<dbReference type="SUPFAM" id="SSF52540">
    <property type="entry name" value="P-loop containing nucleoside triphosphate hydrolases"/>
    <property type="match status" value="1"/>
</dbReference>
<dbReference type="PROSITE" id="PS50893">
    <property type="entry name" value="ABC_TRANSPORTER_2"/>
    <property type="match status" value="1"/>
</dbReference>
<evidence type="ECO:0000256" key="2">
    <source>
        <dbReference type="ARBA" id="ARBA00022741"/>
    </source>
</evidence>
<dbReference type="GO" id="GO:0005524">
    <property type="term" value="F:ATP binding"/>
    <property type="evidence" value="ECO:0007669"/>
    <property type="project" value="UniProtKB-KW"/>
</dbReference>
<dbReference type="GO" id="GO:0044874">
    <property type="term" value="P:lipoprotein localization to outer membrane"/>
    <property type="evidence" value="ECO:0007669"/>
    <property type="project" value="TreeGrafter"/>
</dbReference>
<dbReference type="InterPro" id="IPR027417">
    <property type="entry name" value="P-loop_NTPase"/>
</dbReference>
<dbReference type="Proteomes" id="UP000726136">
    <property type="component" value="Unassembled WGS sequence"/>
</dbReference>
<dbReference type="Pfam" id="PF00005">
    <property type="entry name" value="ABC_tran"/>
    <property type="match status" value="1"/>
</dbReference>
<comment type="similarity">
    <text evidence="4">Belongs to the ABC transporter superfamily. Macrolide exporter (TC 3.A.1.122) family.</text>
</comment>
<dbReference type="InterPro" id="IPR003439">
    <property type="entry name" value="ABC_transporter-like_ATP-bd"/>
</dbReference>
<reference evidence="6 9" key="1">
    <citation type="submission" date="2018-12" db="EMBL/GenBank/DDBJ databases">
        <title>Characterization and Draft Genome of Vibrio anguillarum J360 Marine Pathogen Isolated from an Outbreak in Lumpfish (Cyclopterus lumpus).</title>
        <authorList>
            <person name="Vasquez J.I."/>
            <person name="Cao T."/>
            <person name="Chakraborty S."/>
            <person name="Gnanagobal H."/>
            <person name="Wescot J."/>
            <person name="Boyce D."/>
            <person name="Santander J."/>
        </authorList>
    </citation>
    <scope>NUCLEOTIDE SEQUENCE [LARGE SCALE GENOMIC DNA]</scope>
    <source>
        <strain evidence="6 9">J360</strain>
    </source>
</reference>
<dbReference type="GO" id="GO:0016887">
    <property type="term" value="F:ATP hydrolysis activity"/>
    <property type="evidence" value="ECO:0007669"/>
    <property type="project" value="InterPro"/>
</dbReference>
<keyword evidence="11" id="KW-1185">Reference proteome</keyword>
<keyword evidence="1" id="KW-0813">Transport</keyword>
<dbReference type="EMBL" id="RDPI01000003">
    <property type="protein sequence ID" value="MBF4372121.1"/>
    <property type="molecule type" value="Genomic_DNA"/>
</dbReference>
<evidence type="ECO:0000313" key="11">
    <source>
        <dbReference type="Proteomes" id="UP000726136"/>
    </source>
</evidence>
<keyword evidence="2" id="KW-0547">Nucleotide-binding</keyword>
<dbReference type="CDD" id="cd03255">
    <property type="entry name" value="ABC_MJ0796_LolCDE_FtsE"/>
    <property type="match status" value="1"/>
</dbReference>
<dbReference type="InterPro" id="IPR017911">
    <property type="entry name" value="MacB-like_ATP-bd"/>
</dbReference>
<organism evidence="7 10">
    <name type="scientific">Vibrio anguillarum</name>
    <name type="common">Listonella anguillarum</name>
    <dbReference type="NCBI Taxonomy" id="55601"/>
    <lineage>
        <taxon>Bacteria</taxon>
        <taxon>Pseudomonadati</taxon>
        <taxon>Pseudomonadota</taxon>
        <taxon>Gammaproteobacteria</taxon>
        <taxon>Vibrionales</taxon>
        <taxon>Vibrionaceae</taxon>
        <taxon>Vibrio</taxon>
    </lineage>
</organism>
<evidence type="ECO:0000313" key="8">
    <source>
        <dbReference type="EMBL" id="MBF4372121.1"/>
    </source>
</evidence>
<dbReference type="Proteomes" id="UP000722957">
    <property type="component" value="Unassembled WGS sequence"/>
</dbReference>
<dbReference type="PANTHER" id="PTHR24220:SF689">
    <property type="entry name" value="LIPOPROTEIN-RELEASING SYSTEM ATP-BINDING PROTEIN LOLD"/>
    <property type="match status" value="1"/>
</dbReference>
<evidence type="ECO:0000313" key="6">
    <source>
        <dbReference type="EMBL" id="AZS26780.1"/>
    </source>
</evidence>
<dbReference type="InterPro" id="IPR015854">
    <property type="entry name" value="ABC_transpr_LolD-like"/>
</dbReference>
<dbReference type="PANTHER" id="PTHR24220">
    <property type="entry name" value="IMPORT ATP-BINDING PROTEIN"/>
    <property type="match status" value="1"/>
</dbReference>
<dbReference type="EMBL" id="RDOM01000012">
    <property type="protein sequence ID" value="MBF4271747.1"/>
    <property type="molecule type" value="Genomic_DNA"/>
</dbReference>
<dbReference type="GO" id="GO:0089705">
    <property type="term" value="P:protein localization to outer membrane"/>
    <property type="evidence" value="ECO:0007669"/>
    <property type="project" value="TreeGrafter"/>
</dbReference>
<evidence type="ECO:0000313" key="7">
    <source>
        <dbReference type="EMBL" id="MBF4271747.1"/>
    </source>
</evidence>
<dbReference type="SMART" id="SM00382">
    <property type="entry name" value="AAA"/>
    <property type="match status" value="1"/>
</dbReference>
<sequence>MREGNKMLRFEQISKTYQLGMQPLLALSAVNGEVKQGEMLALCGPSGSGKSTLLNILGLLDQDYQGDIELAGYPYPTDPREAAALRRKKLGFVFQKFNLVPVMTAAENIAYPLMLNGYSLRDQRTLTRTMLAKVGLETLAHHRPDHLSGGQQQRVAIARALIHNPEMVIADEPTASLDSHTANVVIDIMKSLGHEMGTTFIVATHDARMANRCDRTLQLVDGKVIQEAMKWAS</sequence>
<evidence type="ECO:0000259" key="5">
    <source>
        <dbReference type="PROSITE" id="PS50893"/>
    </source>
</evidence>
<feature type="domain" description="ABC transporter" evidence="5">
    <location>
        <begin position="8"/>
        <end position="232"/>
    </location>
</feature>
<dbReference type="InterPro" id="IPR003593">
    <property type="entry name" value="AAA+_ATPase"/>
</dbReference>
<dbReference type="EMBL" id="CP034673">
    <property type="protein sequence ID" value="AZS26780.1"/>
    <property type="molecule type" value="Genomic_DNA"/>
</dbReference>
<dbReference type="AlphaFoldDB" id="A0A241P825"/>
<gene>
    <name evidence="6" type="ORF">DYL72_17490</name>
    <name evidence="7" type="ORF">EAY07_06745</name>
    <name evidence="8" type="ORF">EAY46_03350</name>
</gene>
<dbReference type="InterPro" id="IPR017871">
    <property type="entry name" value="ABC_transporter-like_CS"/>
</dbReference>
<dbReference type="Proteomes" id="UP000256923">
    <property type="component" value="Chromosome 2"/>
</dbReference>
<dbReference type="FunFam" id="3.40.50.300:FF:000032">
    <property type="entry name" value="Export ABC transporter ATP-binding protein"/>
    <property type="match status" value="1"/>
</dbReference>
<dbReference type="Gene3D" id="3.40.50.300">
    <property type="entry name" value="P-loop containing nucleotide triphosphate hydrolases"/>
    <property type="match status" value="1"/>
</dbReference>
<protein>
    <submittedName>
        <fullName evidence="7">ABC transporter ATP-binding protein</fullName>
    </submittedName>
</protein>
<dbReference type="GO" id="GO:0005886">
    <property type="term" value="C:plasma membrane"/>
    <property type="evidence" value="ECO:0007669"/>
    <property type="project" value="TreeGrafter"/>
</dbReference>
<dbReference type="GO" id="GO:0022857">
    <property type="term" value="F:transmembrane transporter activity"/>
    <property type="evidence" value="ECO:0007669"/>
    <property type="project" value="TreeGrafter"/>
</dbReference>
<evidence type="ECO:0000313" key="10">
    <source>
        <dbReference type="Proteomes" id="UP000722957"/>
    </source>
</evidence>
<evidence type="ECO:0000256" key="3">
    <source>
        <dbReference type="ARBA" id="ARBA00022840"/>
    </source>
</evidence>
<dbReference type="PROSITE" id="PS00211">
    <property type="entry name" value="ABC_TRANSPORTER_1"/>
    <property type="match status" value="1"/>
</dbReference>